<dbReference type="InterPro" id="IPR036595">
    <property type="entry name" value="A-macroglobulin_rcpt-bd_sf"/>
</dbReference>
<evidence type="ECO:0000313" key="2">
    <source>
        <dbReference type="RefSeq" id="XP_008481536.1"/>
    </source>
</evidence>
<proteinExistence type="predicted"/>
<gene>
    <name evidence="2" type="primary">LOC103518253</name>
</gene>
<evidence type="ECO:0000313" key="1">
    <source>
        <dbReference type="Proteomes" id="UP000079169"/>
    </source>
</evidence>
<dbReference type="RefSeq" id="XP_008481536.1">
    <property type="nucleotide sequence ID" value="XM_008483314.3"/>
</dbReference>
<dbReference type="PaxDb" id="121845-A0A1S3DGX2"/>
<protein>
    <submittedName>
        <fullName evidence="2">Uncharacterized protein LOC103518253</fullName>
    </submittedName>
</protein>
<dbReference type="GeneID" id="103518253"/>
<dbReference type="STRING" id="121845.A0A1S3DGX2"/>
<sequence length="131" mass="15257">MNVMGNDEKDRYRDLTTIVLVLSQRWQEFCISSEWSCFNHTVRRWYPVANLTLVRQALLYESTARENFVQVLVNSTSLYLLNICEVCGSYQCPYCPYYNTGHSLDASHMSTWALSGVILLTYMFRKCDLVS</sequence>
<name>A0A1S3DGX2_DIACI</name>
<reference evidence="2" key="1">
    <citation type="submission" date="2025-08" db="UniProtKB">
        <authorList>
            <consortium name="RefSeq"/>
        </authorList>
    </citation>
    <scope>IDENTIFICATION</scope>
</reference>
<keyword evidence="1" id="KW-1185">Reference proteome</keyword>
<organism evidence="1 2">
    <name type="scientific">Diaphorina citri</name>
    <name type="common">Asian citrus psyllid</name>
    <dbReference type="NCBI Taxonomy" id="121845"/>
    <lineage>
        <taxon>Eukaryota</taxon>
        <taxon>Metazoa</taxon>
        <taxon>Ecdysozoa</taxon>
        <taxon>Arthropoda</taxon>
        <taxon>Hexapoda</taxon>
        <taxon>Insecta</taxon>
        <taxon>Pterygota</taxon>
        <taxon>Neoptera</taxon>
        <taxon>Paraneoptera</taxon>
        <taxon>Hemiptera</taxon>
        <taxon>Sternorrhyncha</taxon>
        <taxon>Psylloidea</taxon>
        <taxon>Psyllidae</taxon>
        <taxon>Diaphorininae</taxon>
        <taxon>Diaphorina</taxon>
    </lineage>
</organism>
<dbReference type="KEGG" id="dci:103518253"/>
<dbReference type="GO" id="GO:0005576">
    <property type="term" value="C:extracellular region"/>
    <property type="evidence" value="ECO:0007669"/>
    <property type="project" value="InterPro"/>
</dbReference>
<dbReference type="Proteomes" id="UP000079169">
    <property type="component" value="Unplaced"/>
</dbReference>
<dbReference type="AlphaFoldDB" id="A0A1S3DGX2"/>
<accession>A0A1S3DGX2</accession>
<dbReference type="Gene3D" id="2.60.40.690">
    <property type="entry name" value="Alpha-macroglobulin, receptor-binding domain"/>
    <property type="match status" value="1"/>
</dbReference>